<dbReference type="AlphaFoldDB" id="K0RR22"/>
<reference evidence="2 3" key="1">
    <citation type="journal article" date="2012" name="Genome Biol.">
        <title>Genome and low-iron response of an oceanic diatom adapted to chronic iron limitation.</title>
        <authorList>
            <person name="Lommer M."/>
            <person name="Specht M."/>
            <person name="Roy A.S."/>
            <person name="Kraemer L."/>
            <person name="Andreson R."/>
            <person name="Gutowska M.A."/>
            <person name="Wolf J."/>
            <person name="Bergner S.V."/>
            <person name="Schilhabel M.B."/>
            <person name="Klostermeier U.C."/>
            <person name="Beiko R.G."/>
            <person name="Rosenstiel P."/>
            <person name="Hippler M."/>
            <person name="Laroche J."/>
        </authorList>
    </citation>
    <scope>NUCLEOTIDE SEQUENCE [LARGE SCALE GENOMIC DNA]</scope>
    <source>
        <strain evidence="2 3">CCMP1005</strain>
    </source>
</reference>
<dbReference type="EMBL" id="AGNL01041810">
    <property type="protein sequence ID" value="EJK51336.1"/>
    <property type="molecule type" value="Genomic_DNA"/>
</dbReference>
<evidence type="ECO:0000256" key="1">
    <source>
        <dbReference type="SAM" id="MobiDB-lite"/>
    </source>
</evidence>
<dbReference type="Proteomes" id="UP000266841">
    <property type="component" value="Unassembled WGS sequence"/>
</dbReference>
<proteinExistence type="predicted"/>
<protein>
    <submittedName>
        <fullName evidence="2">Uncharacterized protein</fullName>
    </submittedName>
</protein>
<gene>
    <name evidence="2" type="ORF">THAOC_29499</name>
</gene>
<evidence type="ECO:0000313" key="2">
    <source>
        <dbReference type="EMBL" id="EJK51336.1"/>
    </source>
</evidence>
<accession>K0RR22</accession>
<name>K0RR22_THAOC</name>
<organism evidence="2 3">
    <name type="scientific">Thalassiosira oceanica</name>
    <name type="common">Marine diatom</name>
    <dbReference type="NCBI Taxonomy" id="159749"/>
    <lineage>
        <taxon>Eukaryota</taxon>
        <taxon>Sar</taxon>
        <taxon>Stramenopiles</taxon>
        <taxon>Ochrophyta</taxon>
        <taxon>Bacillariophyta</taxon>
        <taxon>Coscinodiscophyceae</taxon>
        <taxon>Thalassiosirophycidae</taxon>
        <taxon>Thalassiosirales</taxon>
        <taxon>Thalassiosiraceae</taxon>
        <taxon>Thalassiosira</taxon>
    </lineage>
</organism>
<comment type="caution">
    <text evidence="2">The sequence shown here is derived from an EMBL/GenBank/DDBJ whole genome shotgun (WGS) entry which is preliminary data.</text>
</comment>
<feature type="compositionally biased region" description="Low complexity" evidence="1">
    <location>
        <begin position="114"/>
        <end position="124"/>
    </location>
</feature>
<keyword evidence="3" id="KW-1185">Reference proteome</keyword>
<feature type="region of interest" description="Disordered" evidence="1">
    <location>
        <begin position="82"/>
        <end position="182"/>
    </location>
</feature>
<sequence>MAALFHELPSGDSPRLLPSLLLDPLSSDHLSSSGTEACTVSLPRFPFSDCLSDRRPTTATTSVRGVLGSVGLCWVLCKGPGEGQPASGEGPQGPEKGGAGGSWATTGQKDNEEPCSSSSPSWPEGTPTQPPTRAQSAPAYHLRRPILRQRPISGKTRFERPQMNGTKHHRRRRDTAPSSVAARSAAANGGLLDCGGGSIDAASMASRTVAARRRLAAARASRTAAARSQAVAVARSRSEVACDWKRRGRLGQRRDLRLSNGCGARHRL</sequence>
<evidence type="ECO:0000313" key="3">
    <source>
        <dbReference type="Proteomes" id="UP000266841"/>
    </source>
</evidence>